<feature type="region of interest" description="Disordered" evidence="1">
    <location>
        <begin position="230"/>
        <end position="269"/>
    </location>
</feature>
<accession>A0AAV3ZGM6</accession>
<evidence type="ECO:0000313" key="2">
    <source>
        <dbReference type="EMBL" id="GFN93947.1"/>
    </source>
</evidence>
<proteinExistence type="predicted"/>
<name>A0AAV3ZGM6_9GAST</name>
<feature type="compositionally biased region" description="Basic residues" evidence="1">
    <location>
        <begin position="153"/>
        <end position="164"/>
    </location>
</feature>
<sequence length="269" mass="30631">MENVEAAETNLGKLVPMHLLKFNGDHQLQTSFRQLIETAYEKGIVKSECGFCEACGHPLTSKSKTRLKPSKKKTSKVIKLLAKDRVGSLFGKYNNYVLKKFKKSCTQMIIWCIRCKHLNRQDLISNETKQALKDKIYQEVLLANEKEISMSSQKKKKKKQRRKKKLDEQGDCDFNISSKPKQEHATVQSASRNSQSKFVPGTLDANFKSGTLKAFQSSPKRKTELMIMNTPLKKKKSGLKQKELKQLLEQGPSESDKKRTSLADFLSSL</sequence>
<dbReference type="InterPro" id="IPR029779">
    <property type="entry name" value="Rmp24-like"/>
</dbReference>
<gene>
    <name evidence="2" type="ORF">PoB_002045300</name>
</gene>
<dbReference type="EMBL" id="BLXT01002375">
    <property type="protein sequence ID" value="GFN93947.1"/>
    <property type="molecule type" value="Genomic_DNA"/>
</dbReference>
<protein>
    <submittedName>
        <fullName evidence="2">Uncharacterized protein</fullName>
    </submittedName>
</protein>
<reference evidence="2 3" key="1">
    <citation type="journal article" date="2021" name="Elife">
        <title>Chloroplast acquisition without the gene transfer in kleptoplastic sea slugs, Plakobranchus ocellatus.</title>
        <authorList>
            <person name="Maeda T."/>
            <person name="Takahashi S."/>
            <person name="Yoshida T."/>
            <person name="Shimamura S."/>
            <person name="Takaki Y."/>
            <person name="Nagai Y."/>
            <person name="Toyoda A."/>
            <person name="Suzuki Y."/>
            <person name="Arimoto A."/>
            <person name="Ishii H."/>
            <person name="Satoh N."/>
            <person name="Nishiyama T."/>
            <person name="Hasebe M."/>
            <person name="Maruyama T."/>
            <person name="Minagawa J."/>
            <person name="Obokata J."/>
            <person name="Shigenobu S."/>
        </authorList>
    </citation>
    <scope>NUCLEOTIDE SEQUENCE [LARGE SCALE GENOMIC DNA]</scope>
</reference>
<feature type="compositionally biased region" description="Polar residues" evidence="1">
    <location>
        <begin position="175"/>
        <end position="197"/>
    </location>
</feature>
<dbReference type="AlphaFoldDB" id="A0AAV3ZGM6"/>
<organism evidence="2 3">
    <name type="scientific">Plakobranchus ocellatus</name>
    <dbReference type="NCBI Taxonomy" id="259542"/>
    <lineage>
        <taxon>Eukaryota</taxon>
        <taxon>Metazoa</taxon>
        <taxon>Spiralia</taxon>
        <taxon>Lophotrochozoa</taxon>
        <taxon>Mollusca</taxon>
        <taxon>Gastropoda</taxon>
        <taxon>Heterobranchia</taxon>
        <taxon>Euthyneura</taxon>
        <taxon>Panpulmonata</taxon>
        <taxon>Sacoglossa</taxon>
        <taxon>Placobranchoidea</taxon>
        <taxon>Plakobranchidae</taxon>
        <taxon>Plakobranchus</taxon>
    </lineage>
</organism>
<dbReference type="Proteomes" id="UP000735302">
    <property type="component" value="Unassembled WGS sequence"/>
</dbReference>
<keyword evidence="3" id="KW-1185">Reference proteome</keyword>
<evidence type="ECO:0000313" key="3">
    <source>
        <dbReference type="Proteomes" id="UP000735302"/>
    </source>
</evidence>
<evidence type="ECO:0000256" key="1">
    <source>
        <dbReference type="SAM" id="MobiDB-lite"/>
    </source>
</evidence>
<dbReference type="Pfam" id="PF15719">
    <property type="entry name" value="Rmp24-like"/>
    <property type="match status" value="1"/>
</dbReference>
<feature type="region of interest" description="Disordered" evidence="1">
    <location>
        <begin position="149"/>
        <end position="202"/>
    </location>
</feature>
<comment type="caution">
    <text evidence="2">The sequence shown here is derived from an EMBL/GenBank/DDBJ whole genome shotgun (WGS) entry which is preliminary data.</text>
</comment>